<dbReference type="EMBL" id="BFEA01000154">
    <property type="protein sequence ID" value="GBG71855.1"/>
    <property type="molecule type" value="Genomic_DNA"/>
</dbReference>
<organism evidence="17 18">
    <name type="scientific">Chara braunii</name>
    <name type="common">Braun's stonewort</name>
    <dbReference type="NCBI Taxonomy" id="69332"/>
    <lineage>
        <taxon>Eukaryota</taxon>
        <taxon>Viridiplantae</taxon>
        <taxon>Streptophyta</taxon>
        <taxon>Charophyceae</taxon>
        <taxon>Charales</taxon>
        <taxon>Characeae</taxon>
        <taxon>Chara</taxon>
    </lineage>
</organism>
<feature type="compositionally biased region" description="Basic and acidic residues" evidence="15">
    <location>
        <begin position="377"/>
        <end position="394"/>
    </location>
</feature>
<evidence type="ECO:0000256" key="12">
    <source>
        <dbReference type="ARBA" id="ARBA00053920"/>
    </source>
</evidence>
<evidence type="ECO:0000256" key="13">
    <source>
        <dbReference type="ARBA" id="ARBA00064754"/>
    </source>
</evidence>
<evidence type="ECO:0000256" key="10">
    <source>
        <dbReference type="ARBA" id="ARBA00029502"/>
    </source>
</evidence>
<dbReference type="FunFam" id="1.10.10.10:FF:000217">
    <property type="entry name" value="Peroxisomal membrane protein PEX14"/>
    <property type="match status" value="1"/>
</dbReference>
<protein>
    <recommendedName>
        <fullName evidence="10 14">Peroxisomal membrane protein PEX14</fullName>
    </recommendedName>
    <alternativeName>
        <fullName evidence="11 14">Peroxin-14</fullName>
    </alternativeName>
</protein>
<comment type="similarity">
    <text evidence="2 14">Belongs to the peroxin-14 family.</text>
</comment>
<dbReference type="PANTHER" id="PTHR23058">
    <property type="entry name" value="PEROXISOMAL MEMBRANE PROTEIN PEX14"/>
    <property type="match status" value="1"/>
</dbReference>
<keyword evidence="8 14" id="KW-0472">Membrane</keyword>
<keyword evidence="3 14" id="KW-0813">Transport</keyword>
<proteinExistence type="inferred from homology"/>
<evidence type="ECO:0000256" key="14">
    <source>
        <dbReference type="RuleBase" id="RU367032"/>
    </source>
</evidence>
<evidence type="ECO:0000256" key="6">
    <source>
        <dbReference type="ARBA" id="ARBA00022989"/>
    </source>
</evidence>
<dbReference type="InterPro" id="IPR006785">
    <property type="entry name" value="Pex14_N"/>
</dbReference>
<dbReference type="STRING" id="69332.A0A388KP93"/>
<evidence type="ECO:0000259" key="16">
    <source>
        <dbReference type="Pfam" id="PF04695"/>
    </source>
</evidence>
<comment type="subcellular location">
    <subcellularLocation>
        <location evidence="1">Peroxisome membrane</location>
        <topology evidence="1">Single-pass membrane protein</topology>
    </subcellularLocation>
</comment>
<sequence length="490" mass="55971">MGARVADNTGAASGAASSSSRRRVATVVTIMLFPSKTEARASAVAVGGFRQGWARVDRMVFHPADVFPTEVELREDQGTLEDPPRIYEFVTTTMKLVLSVGVCPLRKTHWFDVGVVYDVVNESIHRKFDDEIMWLSLRIMRNHHDRQGPFIYIEHYDRVGLMAGARCDLTIPKYFLIRDTNDADRTAWAERMSMVFDGTPTRWLGFVGIVNDGRGFLPEERSEIRPNVIRRPNEVQGHTLYFHRVSNMELVSRVTVVVLFRRSGARMVFLWLQDTSARHLKRLDVPFWSVLLTLARRMTDLYITSDLRLRWQGRVRRMAINEAFIRWHTRLDRRARATHTALRPLGGQKVMERGSEPTTTQEGTSSLVALASEMVEHKDDHAKGQENENERGVDEEPGTSVNTSRSPLMRENQVRNAIKFLSHPKVRGSPVKFRRAFLEKKGLSQMEIDEAFRRALVQSLCFTACDSFPGLPSSFCAMILSIFLEAKLKF</sequence>
<dbReference type="OrthoDB" id="441517at2759"/>
<comment type="subunit">
    <text evidence="13">Interacts with PEX13; forming the PEX13-PEX14 docking complex. Interacts with PEX5 (via WxxxF/Y motifs).</text>
</comment>
<evidence type="ECO:0000256" key="4">
    <source>
        <dbReference type="ARBA" id="ARBA00022692"/>
    </source>
</evidence>
<evidence type="ECO:0000256" key="15">
    <source>
        <dbReference type="SAM" id="MobiDB-lite"/>
    </source>
</evidence>
<keyword evidence="5 14" id="KW-0653">Protein transport</keyword>
<evidence type="ECO:0000313" key="18">
    <source>
        <dbReference type="Proteomes" id="UP000265515"/>
    </source>
</evidence>
<dbReference type="InterPro" id="IPR025655">
    <property type="entry name" value="PEX14"/>
</dbReference>
<dbReference type="GO" id="GO:1990429">
    <property type="term" value="C:peroxisomal importomer complex"/>
    <property type="evidence" value="ECO:0007669"/>
    <property type="project" value="TreeGrafter"/>
</dbReference>
<evidence type="ECO:0000256" key="5">
    <source>
        <dbReference type="ARBA" id="ARBA00022927"/>
    </source>
</evidence>
<feature type="region of interest" description="Disordered" evidence="15">
    <location>
        <begin position="377"/>
        <end position="406"/>
    </location>
</feature>
<dbReference type="GO" id="GO:0016560">
    <property type="term" value="P:protein import into peroxisome matrix, docking"/>
    <property type="evidence" value="ECO:0007669"/>
    <property type="project" value="UniProtKB-UniRule"/>
</dbReference>
<dbReference type="Proteomes" id="UP000265515">
    <property type="component" value="Unassembled WGS sequence"/>
</dbReference>
<name>A0A388KP93_CHABU</name>
<dbReference type="Pfam" id="PF04695">
    <property type="entry name" value="Pex14_N"/>
    <property type="match status" value="1"/>
</dbReference>
<evidence type="ECO:0000256" key="1">
    <source>
        <dbReference type="ARBA" id="ARBA00004549"/>
    </source>
</evidence>
<keyword evidence="7" id="KW-0811">Translocation</keyword>
<comment type="caution">
    <text evidence="17">The sequence shown here is derived from an EMBL/GenBank/DDBJ whole genome shotgun (WGS) entry which is preliminary data.</text>
</comment>
<evidence type="ECO:0000256" key="2">
    <source>
        <dbReference type="ARBA" id="ARBA00005443"/>
    </source>
</evidence>
<dbReference type="AlphaFoldDB" id="A0A388KP93"/>
<dbReference type="GO" id="GO:0005102">
    <property type="term" value="F:signaling receptor binding"/>
    <property type="evidence" value="ECO:0007669"/>
    <property type="project" value="TreeGrafter"/>
</dbReference>
<evidence type="ECO:0000256" key="8">
    <source>
        <dbReference type="ARBA" id="ARBA00023136"/>
    </source>
</evidence>
<keyword evidence="9 14" id="KW-0576">Peroxisome</keyword>
<evidence type="ECO:0000256" key="11">
    <source>
        <dbReference type="ARBA" id="ARBA00029691"/>
    </source>
</evidence>
<evidence type="ECO:0000313" key="17">
    <source>
        <dbReference type="EMBL" id="GBG71855.1"/>
    </source>
</evidence>
<dbReference type="Gene3D" id="1.10.10.10">
    <property type="entry name" value="Winged helix-like DNA-binding domain superfamily/Winged helix DNA-binding domain"/>
    <property type="match status" value="1"/>
</dbReference>
<keyword evidence="6" id="KW-1133">Transmembrane helix</keyword>
<reference evidence="17 18" key="1">
    <citation type="journal article" date="2018" name="Cell">
        <title>The Chara Genome: Secondary Complexity and Implications for Plant Terrestrialization.</title>
        <authorList>
            <person name="Nishiyama T."/>
            <person name="Sakayama H."/>
            <person name="Vries J.D."/>
            <person name="Buschmann H."/>
            <person name="Saint-Marcoux D."/>
            <person name="Ullrich K.K."/>
            <person name="Haas F.B."/>
            <person name="Vanderstraeten L."/>
            <person name="Becker D."/>
            <person name="Lang D."/>
            <person name="Vosolsobe S."/>
            <person name="Rombauts S."/>
            <person name="Wilhelmsson P.K.I."/>
            <person name="Janitza P."/>
            <person name="Kern R."/>
            <person name="Heyl A."/>
            <person name="Rumpler F."/>
            <person name="Villalobos L.I.A.C."/>
            <person name="Clay J.M."/>
            <person name="Skokan R."/>
            <person name="Toyoda A."/>
            <person name="Suzuki Y."/>
            <person name="Kagoshima H."/>
            <person name="Schijlen E."/>
            <person name="Tajeshwar N."/>
            <person name="Catarino B."/>
            <person name="Hetherington A.J."/>
            <person name="Saltykova A."/>
            <person name="Bonnot C."/>
            <person name="Breuninger H."/>
            <person name="Symeonidi A."/>
            <person name="Radhakrishnan G.V."/>
            <person name="Van Nieuwerburgh F."/>
            <person name="Deforce D."/>
            <person name="Chang C."/>
            <person name="Karol K.G."/>
            <person name="Hedrich R."/>
            <person name="Ulvskov P."/>
            <person name="Glockner G."/>
            <person name="Delwiche C.F."/>
            <person name="Petrasek J."/>
            <person name="Van de Peer Y."/>
            <person name="Friml J."/>
            <person name="Beilby M."/>
            <person name="Dolan L."/>
            <person name="Kohara Y."/>
            <person name="Sugano S."/>
            <person name="Fujiyama A."/>
            <person name="Delaux P.-M."/>
            <person name="Quint M."/>
            <person name="TheiBen G."/>
            <person name="Hagemann M."/>
            <person name="Harholt J."/>
            <person name="Dunand C."/>
            <person name="Zachgo S."/>
            <person name="Langdale J."/>
            <person name="Maumus F."/>
            <person name="Straeten D.V.D."/>
            <person name="Gould S.B."/>
            <person name="Rensing S.A."/>
        </authorList>
    </citation>
    <scope>NUCLEOTIDE SEQUENCE [LARGE SCALE GENOMIC DNA]</scope>
    <source>
        <strain evidence="17 18">S276</strain>
    </source>
</reference>
<dbReference type="GO" id="GO:0005778">
    <property type="term" value="C:peroxisomal membrane"/>
    <property type="evidence" value="ECO:0007669"/>
    <property type="project" value="UniProtKB-SubCell"/>
</dbReference>
<gene>
    <name evidence="17" type="ORF">CBR_g10793</name>
</gene>
<dbReference type="InterPro" id="IPR036388">
    <property type="entry name" value="WH-like_DNA-bd_sf"/>
</dbReference>
<evidence type="ECO:0000256" key="7">
    <source>
        <dbReference type="ARBA" id="ARBA00023010"/>
    </source>
</evidence>
<dbReference type="PANTHER" id="PTHR23058:SF0">
    <property type="entry name" value="PEROXISOMAL MEMBRANE PROTEIN PEX14"/>
    <property type="match status" value="1"/>
</dbReference>
<keyword evidence="4" id="KW-0812">Transmembrane</keyword>
<feature type="domain" description="Peroxisome membrane anchor protein Pex14p N-terminal" evidence="16">
    <location>
        <begin position="410"/>
        <end position="454"/>
    </location>
</feature>
<accession>A0A388KP93</accession>
<keyword evidence="18" id="KW-1185">Reference proteome</keyword>
<comment type="function">
    <text evidence="12 14">Component of the PEX13-PEX14 docking complex, a translocon channel that specifically mediates the import of peroxisomal cargo proteins bound to PEX5 receptor. The PEX13-PEX14 docking complex forms a large import pore which can be opened to a diameter of about 9 nm. Mechanistically, PEX5 receptor along with cargo proteins associates with the PEX14 subunit of the PEX13-PEX14 docking complex in the cytosol, leading to the insertion of the receptor into the organelle membrane with the concomitant translocation of the cargo into the peroxisome matrix.</text>
</comment>
<evidence type="ECO:0000256" key="9">
    <source>
        <dbReference type="ARBA" id="ARBA00023140"/>
    </source>
</evidence>
<evidence type="ECO:0000256" key="3">
    <source>
        <dbReference type="ARBA" id="ARBA00022448"/>
    </source>
</evidence>
<dbReference type="Gramene" id="GBG71855">
    <property type="protein sequence ID" value="GBG71855"/>
    <property type="gene ID" value="CBR_g10793"/>
</dbReference>